<evidence type="ECO:0000256" key="1">
    <source>
        <dbReference type="ARBA" id="ARBA00022741"/>
    </source>
</evidence>
<dbReference type="GO" id="GO:0005829">
    <property type="term" value="C:cytosol"/>
    <property type="evidence" value="ECO:0007669"/>
    <property type="project" value="TreeGrafter"/>
</dbReference>
<dbReference type="EMBL" id="CAVP010051765">
    <property type="protein sequence ID" value="CDL93679.1"/>
    <property type="molecule type" value="Genomic_DNA"/>
</dbReference>
<dbReference type="PROSITE" id="PS50011">
    <property type="entry name" value="PROTEIN_KINASE_DOM"/>
    <property type="match status" value="1"/>
</dbReference>
<keyword evidence="2" id="KW-0067">ATP-binding</keyword>
<dbReference type="AlphaFoldDB" id="W6NC96"/>
<dbReference type="GO" id="GO:0004674">
    <property type="term" value="F:protein serine/threonine kinase activity"/>
    <property type="evidence" value="ECO:0007669"/>
    <property type="project" value="TreeGrafter"/>
</dbReference>
<organism evidence="5">
    <name type="scientific">Haemonchus contortus</name>
    <name type="common">Barber pole worm</name>
    <dbReference type="NCBI Taxonomy" id="6289"/>
    <lineage>
        <taxon>Eukaryota</taxon>
        <taxon>Metazoa</taxon>
        <taxon>Ecdysozoa</taxon>
        <taxon>Nematoda</taxon>
        <taxon>Chromadorea</taxon>
        <taxon>Rhabditida</taxon>
        <taxon>Rhabditina</taxon>
        <taxon>Rhabditomorpha</taxon>
        <taxon>Strongyloidea</taxon>
        <taxon>Trichostrongylidae</taxon>
        <taxon>Haemonchus</taxon>
    </lineage>
</organism>
<feature type="region of interest" description="Disordered" evidence="3">
    <location>
        <begin position="310"/>
        <end position="330"/>
    </location>
</feature>
<protein>
    <submittedName>
        <fullName evidence="5">Serine threonine protein kinase-related domain containing protein</fullName>
    </submittedName>
</protein>
<dbReference type="InterPro" id="IPR000719">
    <property type="entry name" value="Prot_kinase_dom"/>
</dbReference>
<reference evidence="5" key="1">
    <citation type="submission" date="2013-03" db="EMBL/GenBank/DDBJ databases">
        <authorList>
            <person name="Aslett M."/>
        </authorList>
    </citation>
    <scope>NUCLEOTIDE SEQUENCE [LARGE SCALE GENOMIC DNA]</scope>
    <source>
        <strain evidence="5">ISE/inbred ISE</strain>
    </source>
</reference>
<evidence type="ECO:0000313" key="5">
    <source>
        <dbReference type="EMBL" id="CDL93679.1"/>
    </source>
</evidence>
<dbReference type="InterPro" id="IPR008271">
    <property type="entry name" value="Ser/Thr_kinase_AS"/>
</dbReference>
<proteinExistence type="predicted"/>
<keyword evidence="5" id="KW-0808">Transferase</keyword>
<dbReference type="PANTHER" id="PTHR24346:SF51">
    <property type="entry name" value="PAS DOMAIN-CONTAINING SERINE_THREONINE-PROTEIN KINASE"/>
    <property type="match status" value="1"/>
</dbReference>
<dbReference type="Gene3D" id="1.10.510.10">
    <property type="entry name" value="Transferase(Phosphotransferase) domain 1"/>
    <property type="match status" value="1"/>
</dbReference>
<dbReference type="SMART" id="SM00220">
    <property type="entry name" value="S_TKc"/>
    <property type="match status" value="1"/>
</dbReference>
<dbReference type="PANTHER" id="PTHR24346">
    <property type="entry name" value="MAP/MICROTUBULE AFFINITY-REGULATING KINASE"/>
    <property type="match status" value="1"/>
</dbReference>
<dbReference type="GO" id="GO:0035556">
    <property type="term" value="P:intracellular signal transduction"/>
    <property type="evidence" value="ECO:0007669"/>
    <property type="project" value="TreeGrafter"/>
</dbReference>
<dbReference type="GO" id="GO:0045719">
    <property type="term" value="P:negative regulation of glycogen biosynthetic process"/>
    <property type="evidence" value="ECO:0007669"/>
    <property type="project" value="TreeGrafter"/>
</dbReference>
<evidence type="ECO:0000256" key="2">
    <source>
        <dbReference type="ARBA" id="ARBA00022840"/>
    </source>
</evidence>
<feature type="domain" description="Protein kinase" evidence="4">
    <location>
        <begin position="43"/>
        <end position="292"/>
    </location>
</feature>
<evidence type="ECO:0000256" key="3">
    <source>
        <dbReference type="SAM" id="MobiDB-lite"/>
    </source>
</evidence>
<keyword evidence="5" id="KW-0418">Kinase</keyword>
<gene>
    <name evidence="5" type="ORF">HCOI_00765900</name>
</gene>
<keyword evidence="1" id="KW-0547">Nucleotide-binding</keyword>
<reference evidence="5" key="2">
    <citation type="submission" date="2013-05" db="EMBL/GenBank/DDBJ databases">
        <title>The genome and transcriptome of Haemonchus contortus: a key model parasite for drug and vaccine discovery.</title>
        <authorList>
            <person name="Laing R."/>
            <person name="Kikuchi T."/>
            <person name="Martinelli A."/>
            <person name="Tsai I.J."/>
            <person name="Beech R.N."/>
            <person name="Redman E."/>
            <person name="Holroyd N."/>
            <person name="Bartley D.J."/>
            <person name="Beasley H."/>
            <person name="Britton C."/>
            <person name="Curran D."/>
            <person name="Devaney E."/>
            <person name="Gilabert A."/>
            <person name="Jackson F."/>
            <person name="Hunt M."/>
            <person name="Johnston S."/>
            <person name="Kryukov I."/>
            <person name="Li K."/>
            <person name="Morrison A.A."/>
            <person name="Reid A.J."/>
            <person name="Sargison N."/>
            <person name="Saunders G."/>
            <person name="Wasmuth J.D."/>
            <person name="Wolstenholme A."/>
            <person name="Berriman M."/>
            <person name="Gilleard J.S."/>
            <person name="Cotton J.A."/>
        </authorList>
    </citation>
    <scope>NUCLEOTIDE SEQUENCE [LARGE SCALE GENOMIC DNA]</scope>
    <source>
        <strain evidence="5">ISE/inbred ISE</strain>
    </source>
</reference>
<comment type="caution">
    <text evidence="5">The sequence shown here is derived from an EMBL/GenBank/DDBJ whole genome shotgun (WGS) entry which is preliminary data.</text>
</comment>
<dbReference type="PROSITE" id="PS00108">
    <property type="entry name" value="PROTEIN_KINASE_ST"/>
    <property type="match status" value="1"/>
</dbReference>
<sequence length="330" mass="37502">MKGEKSLKGAQERARVLTEPKIVPITVRVISLWLGFMDFDSKYTLGTFIESGSFGEVCRISRNADGAELALKTIYKSKLPQYACVARGGYPVEVEMLKKLEHPHIIKFVDSFEDAKSFLLVMELVDNSIDLYDFTMKRIDMSEELLAYIFAQIADALLFLHSHDIAHLDMKLENVVMDECLNCKLVDFGSAATCRDDDVFHFPRCSEPACSPEIWSGQSFNGKDADCWALGVLLYRLCYRETPFISCDEALSLDYVLPDDVSAELDDLFSRIFHETATCRAAAWEIRYHQWTRSGNRGDYFLSDLIEKDSSRDSIEEEDSTEDGGYLSEK</sequence>
<dbReference type="InterPro" id="IPR011009">
    <property type="entry name" value="Kinase-like_dom_sf"/>
</dbReference>
<accession>W6NC96</accession>
<name>W6NC96_HAECO</name>
<dbReference type="GO" id="GO:0005634">
    <property type="term" value="C:nucleus"/>
    <property type="evidence" value="ECO:0007669"/>
    <property type="project" value="TreeGrafter"/>
</dbReference>
<dbReference type="SUPFAM" id="SSF56112">
    <property type="entry name" value="Protein kinase-like (PK-like)"/>
    <property type="match status" value="1"/>
</dbReference>
<evidence type="ECO:0000259" key="4">
    <source>
        <dbReference type="PROSITE" id="PS50011"/>
    </source>
</evidence>
<dbReference type="Pfam" id="PF00069">
    <property type="entry name" value="Pkinase"/>
    <property type="match status" value="1"/>
</dbReference>
<dbReference type="GO" id="GO:0005524">
    <property type="term" value="F:ATP binding"/>
    <property type="evidence" value="ECO:0007669"/>
    <property type="project" value="UniProtKB-KW"/>
</dbReference>